<accession>A0A135I5Z7</accession>
<protein>
    <submittedName>
        <fullName evidence="1">Uncharacterized protein</fullName>
    </submittedName>
</protein>
<dbReference type="OrthoDB" id="5919030at2"/>
<sequence length="77" mass="8770">MNRQEKVQVEISVETLESLFLRGELCAAKLNCLNAESKHIVQTLCLHACAKRFCQPEEAAMALKITEHFTVRKETTH</sequence>
<evidence type="ECO:0000313" key="2">
    <source>
        <dbReference type="Proteomes" id="UP000070529"/>
    </source>
</evidence>
<dbReference type="Proteomes" id="UP000070529">
    <property type="component" value="Unassembled WGS sequence"/>
</dbReference>
<organism evidence="1 2">
    <name type="scientific">Enterovibrio coralii</name>
    <dbReference type="NCBI Taxonomy" id="294935"/>
    <lineage>
        <taxon>Bacteria</taxon>
        <taxon>Pseudomonadati</taxon>
        <taxon>Pseudomonadota</taxon>
        <taxon>Gammaproteobacteria</taxon>
        <taxon>Vibrionales</taxon>
        <taxon>Vibrionaceae</taxon>
        <taxon>Enterovibrio</taxon>
    </lineage>
</organism>
<proteinExistence type="predicted"/>
<comment type="caution">
    <text evidence="1">The sequence shown here is derived from an EMBL/GenBank/DDBJ whole genome shotgun (WGS) entry which is preliminary data.</text>
</comment>
<dbReference type="AlphaFoldDB" id="A0A135I5Z7"/>
<evidence type="ECO:0000313" key="1">
    <source>
        <dbReference type="EMBL" id="KXF80869.1"/>
    </source>
</evidence>
<keyword evidence="2" id="KW-1185">Reference proteome</keyword>
<dbReference type="STRING" id="294935.ATN88_15750"/>
<dbReference type="EMBL" id="LNTY01000049">
    <property type="protein sequence ID" value="KXF80869.1"/>
    <property type="molecule type" value="Genomic_DNA"/>
</dbReference>
<gene>
    <name evidence="1" type="ORF">ATN88_15750</name>
</gene>
<reference evidence="1 2" key="1">
    <citation type="submission" date="2015-11" db="EMBL/GenBank/DDBJ databases">
        <title>Genomic Taxonomy of the Vibrionaceae.</title>
        <authorList>
            <person name="Gomez-Gil B."/>
            <person name="Enciso-Ibarra J."/>
        </authorList>
    </citation>
    <scope>NUCLEOTIDE SEQUENCE [LARGE SCALE GENOMIC DNA]</scope>
    <source>
        <strain evidence="1 2">CAIM 912</strain>
    </source>
</reference>
<name>A0A135I5Z7_9GAMM</name>